<keyword evidence="3" id="KW-0812">Transmembrane</keyword>
<feature type="region of interest" description="Disordered" evidence="2">
    <location>
        <begin position="255"/>
        <end position="277"/>
    </location>
</feature>
<keyword evidence="1" id="KW-0175">Coiled coil</keyword>
<feature type="compositionally biased region" description="Polar residues" evidence="2">
    <location>
        <begin position="12"/>
        <end position="22"/>
    </location>
</feature>
<evidence type="ECO:0000313" key="5">
    <source>
        <dbReference type="Proteomes" id="UP001153069"/>
    </source>
</evidence>
<feature type="compositionally biased region" description="Basic residues" evidence="2">
    <location>
        <begin position="1"/>
        <end position="11"/>
    </location>
</feature>
<dbReference type="AlphaFoldDB" id="A0A9N8H983"/>
<feature type="region of interest" description="Disordered" evidence="2">
    <location>
        <begin position="317"/>
        <end position="394"/>
    </location>
</feature>
<dbReference type="OrthoDB" id="6108017at2759"/>
<dbReference type="Proteomes" id="UP001153069">
    <property type="component" value="Unassembled WGS sequence"/>
</dbReference>
<accession>A0A9N8H983</accession>
<comment type="caution">
    <text evidence="4">The sequence shown here is derived from an EMBL/GenBank/DDBJ whole genome shotgun (WGS) entry which is preliminary data.</text>
</comment>
<feature type="compositionally biased region" description="Basic and acidic residues" evidence="2">
    <location>
        <begin position="93"/>
        <end position="108"/>
    </location>
</feature>
<feature type="compositionally biased region" description="Polar residues" evidence="2">
    <location>
        <begin position="47"/>
        <end position="59"/>
    </location>
</feature>
<evidence type="ECO:0000313" key="4">
    <source>
        <dbReference type="EMBL" id="CAB9501493.1"/>
    </source>
</evidence>
<feature type="compositionally biased region" description="Basic and acidic residues" evidence="2">
    <location>
        <begin position="363"/>
        <end position="383"/>
    </location>
</feature>
<evidence type="ECO:0000256" key="3">
    <source>
        <dbReference type="SAM" id="Phobius"/>
    </source>
</evidence>
<feature type="region of interest" description="Disordered" evidence="2">
    <location>
        <begin position="1"/>
        <end position="132"/>
    </location>
</feature>
<feature type="compositionally biased region" description="Low complexity" evidence="2">
    <location>
        <begin position="110"/>
        <end position="132"/>
    </location>
</feature>
<name>A0A9N8H983_9STRA</name>
<feature type="compositionally biased region" description="Low complexity" evidence="2">
    <location>
        <begin position="317"/>
        <end position="352"/>
    </location>
</feature>
<gene>
    <name evidence="4" type="ORF">SEMRO_110_G054910.1</name>
</gene>
<keyword evidence="5" id="KW-1185">Reference proteome</keyword>
<feature type="transmembrane region" description="Helical" evidence="3">
    <location>
        <begin position="149"/>
        <end position="172"/>
    </location>
</feature>
<feature type="compositionally biased region" description="Basic and acidic residues" evidence="2">
    <location>
        <begin position="23"/>
        <end position="34"/>
    </location>
</feature>
<protein>
    <submittedName>
        <fullName evidence="4">Uncharacterized protein</fullName>
    </submittedName>
</protein>
<evidence type="ECO:0000256" key="1">
    <source>
        <dbReference type="SAM" id="Coils"/>
    </source>
</evidence>
<organism evidence="4 5">
    <name type="scientific">Seminavis robusta</name>
    <dbReference type="NCBI Taxonomy" id="568900"/>
    <lineage>
        <taxon>Eukaryota</taxon>
        <taxon>Sar</taxon>
        <taxon>Stramenopiles</taxon>
        <taxon>Ochrophyta</taxon>
        <taxon>Bacillariophyta</taxon>
        <taxon>Bacillariophyceae</taxon>
        <taxon>Bacillariophycidae</taxon>
        <taxon>Naviculales</taxon>
        <taxon>Naviculaceae</taxon>
        <taxon>Seminavis</taxon>
    </lineage>
</organism>
<keyword evidence="3" id="KW-1133">Transmembrane helix</keyword>
<keyword evidence="3" id="KW-0472">Membrane</keyword>
<feature type="coiled-coil region" evidence="1">
    <location>
        <begin position="199"/>
        <end position="233"/>
    </location>
</feature>
<proteinExistence type="predicted"/>
<evidence type="ECO:0000256" key="2">
    <source>
        <dbReference type="SAM" id="MobiDB-lite"/>
    </source>
</evidence>
<sequence>MVDFHQRRRVQPSRSLPMSALNQRERSDHTRSDVKSPVQVRGRIRTLRTTSNNKSQDNDAPNPYRPSMTRRTPQRALSHSREAIMASVMSHQSLEHDDDRDNSPRGMDRSSSPSKPSTKSQHDSSSSICCNTSSPERCLIPRRQQRRSFGIFHAVLKALVLMIVGFGGGILYNRYNGASNNNVIDIESIPSVLLTDELVKKLAHDNQLQEAEIQQLKQQVKQARVQALQREIQQQTTSGAGNKMETHQDIPEVVSMGDGKEYKNTKHKQPPQKRVINGSLRAVKRLIWDDFGNVQEMDPNAGVSAAVMQNPHEILQQQQAENQQKQEAEQPQQPSKEPQIREQQTQQQEQPPKATQGHIYVPETKHSMNEQEYQEHYHQEEQKRRRQLTPQGFR</sequence>
<dbReference type="EMBL" id="CAICTM010000109">
    <property type="protein sequence ID" value="CAB9501493.1"/>
    <property type="molecule type" value="Genomic_DNA"/>
</dbReference>
<reference evidence="4" key="1">
    <citation type="submission" date="2020-06" db="EMBL/GenBank/DDBJ databases">
        <authorList>
            <consortium name="Plant Systems Biology data submission"/>
        </authorList>
    </citation>
    <scope>NUCLEOTIDE SEQUENCE</scope>
    <source>
        <strain evidence="4">D6</strain>
    </source>
</reference>